<accession>A0ABP5HTM9</accession>
<dbReference type="RefSeq" id="WP_344329961.1">
    <property type="nucleotide sequence ID" value="NZ_BAAAPY010000014.1"/>
</dbReference>
<keyword evidence="1" id="KW-0472">Membrane</keyword>
<keyword evidence="3" id="KW-1185">Reference proteome</keyword>
<protein>
    <submittedName>
        <fullName evidence="2">Uncharacterized protein</fullName>
    </submittedName>
</protein>
<dbReference type="Proteomes" id="UP001501480">
    <property type="component" value="Unassembled WGS sequence"/>
</dbReference>
<reference evidence="3" key="1">
    <citation type="journal article" date="2019" name="Int. J. Syst. Evol. Microbiol.">
        <title>The Global Catalogue of Microorganisms (GCM) 10K type strain sequencing project: providing services to taxonomists for standard genome sequencing and annotation.</title>
        <authorList>
            <consortium name="The Broad Institute Genomics Platform"/>
            <consortium name="The Broad Institute Genome Sequencing Center for Infectious Disease"/>
            <person name="Wu L."/>
            <person name="Ma J."/>
        </authorList>
    </citation>
    <scope>NUCLEOTIDE SEQUENCE [LARGE SCALE GENOMIC DNA]</scope>
    <source>
        <strain evidence="3">JCM 15749</strain>
    </source>
</reference>
<keyword evidence="1" id="KW-1133">Transmembrane helix</keyword>
<proteinExistence type="predicted"/>
<organism evidence="2 3">
    <name type="scientific">Aeromicrobium halocynthiae</name>
    <dbReference type="NCBI Taxonomy" id="560557"/>
    <lineage>
        <taxon>Bacteria</taxon>
        <taxon>Bacillati</taxon>
        <taxon>Actinomycetota</taxon>
        <taxon>Actinomycetes</taxon>
        <taxon>Propionibacteriales</taxon>
        <taxon>Nocardioidaceae</taxon>
        <taxon>Aeromicrobium</taxon>
    </lineage>
</organism>
<name>A0ABP5HTM9_9ACTN</name>
<evidence type="ECO:0000313" key="2">
    <source>
        <dbReference type="EMBL" id="GAA2084916.1"/>
    </source>
</evidence>
<evidence type="ECO:0000256" key="1">
    <source>
        <dbReference type="SAM" id="Phobius"/>
    </source>
</evidence>
<feature type="transmembrane region" description="Helical" evidence="1">
    <location>
        <begin position="7"/>
        <end position="29"/>
    </location>
</feature>
<evidence type="ECO:0000313" key="3">
    <source>
        <dbReference type="Proteomes" id="UP001501480"/>
    </source>
</evidence>
<sequence>MTSSTSPGRIVTIVVGVALVVAGVAVFVVTDGLTGLRPSHLGSAALAVVGIVAVRYGLRGTRRRRSTP</sequence>
<dbReference type="EMBL" id="BAAAPY010000014">
    <property type="protein sequence ID" value="GAA2084916.1"/>
    <property type="molecule type" value="Genomic_DNA"/>
</dbReference>
<keyword evidence="1" id="KW-0812">Transmembrane</keyword>
<feature type="transmembrane region" description="Helical" evidence="1">
    <location>
        <begin position="41"/>
        <end position="58"/>
    </location>
</feature>
<gene>
    <name evidence="2" type="ORF">GCM10009821_27950</name>
</gene>
<comment type="caution">
    <text evidence="2">The sequence shown here is derived from an EMBL/GenBank/DDBJ whole genome shotgun (WGS) entry which is preliminary data.</text>
</comment>